<gene>
    <name evidence="2" type="ORF">STAS_20454</name>
</gene>
<protein>
    <submittedName>
        <fullName evidence="2">Peptidase M16 family protein</fullName>
    </submittedName>
</protein>
<accession>A0A5A7QE95</accession>
<reference evidence="3" key="1">
    <citation type="journal article" date="2019" name="Curr. Biol.">
        <title>Genome Sequence of Striga asiatica Provides Insight into the Evolution of Plant Parasitism.</title>
        <authorList>
            <person name="Yoshida S."/>
            <person name="Kim S."/>
            <person name="Wafula E.K."/>
            <person name="Tanskanen J."/>
            <person name="Kim Y.M."/>
            <person name="Honaas L."/>
            <person name="Yang Z."/>
            <person name="Spallek T."/>
            <person name="Conn C.E."/>
            <person name="Ichihashi Y."/>
            <person name="Cheong K."/>
            <person name="Cui S."/>
            <person name="Der J.P."/>
            <person name="Gundlach H."/>
            <person name="Jiao Y."/>
            <person name="Hori C."/>
            <person name="Ishida J.K."/>
            <person name="Kasahara H."/>
            <person name="Kiba T."/>
            <person name="Kim M.S."/>
            <person name="Koo N."/>
            <person name="Laohavisit A."/>
            <person name="Lee Y.H."/>
            <person name="Lumba S."/>
            <person name="McCourt P."/>
            <person name="Mortimer J.C."/>
            <person name="Mutuku J.M."/>
            <person name="Nomura T."/>
            <person name="Sasaki-Sekimoto Y."/>
            <person name="Seto Y."/>
            <person name="Wang Y."/>
            <person name="Wakatake T."/>
            <person name="Sakakibara H."/>
            <person name="Demura T."/>
            <person name="Yamaguchi S."/>
            <person name="Yoneyama K."/>
            <person name="Manabe R.I."/>
            <person name="Nelson D.C."/>
            <person name="Schulman A.H."/>
            <person name="Timko M.P."/>
            <person name="dePamphilis C.W."/>
            <person name="Choi D."/>
            <person name="Shirasu K."/>
        </authorList>
    </citation>
    <scope>NUCLEOTIDE SEQUENCE [LARGE SCALE GENOMIC DNA]</scope>
    <source>
        <strain evidence="3">cv. UVA1</strain>
    </source>
</reference>
<dbReference type="Pfam" id="PF05193">
    <property type="entry name" value="Peptidase_M16_C"/>
    <property type="match status" value="1"/>
</dbReference>
<name>A0A5A7QE95_STRAF</name>
<dbReference type="InterPro" id="IPR007863">
    <property type="entry name" value="Peptidase_M16_C"/>
</dbReference>
<evidence type="ECO:0000313" key="3">
    <source>
        <dbReference type="Proteomes" id="UP000325081"/>
    </source>
</evidence>
<dbReference type="SUPFAM" id="SSF63411">
    <property type="entry name" value="LuxS/MPP-like metallohydrolase"/>
    <property type="match status" value="1"/>
</dbReference>
<dbReference type="InterPro" id="IPR011249">
    <property type="entry name" value="Metalloenz_LuxS/M16"/>
</dbReference>
<proteinExistence type="predicted"/>
<keyword evidence="3" id="KW-1185">Reference proteome</keyword>
<dbReference type="GO" id="GO:0046872">
    <property type="term" value="F:metal ion binding"/>
    <property type="evidence" value="ECO:0007669"/>
    <property type="project" value="InterPro"/>
</dbReference>
<evidence type="ECO:0000313" key="2">
    <source>
        <dbReference type="EMBL" id="GER43599.1"/>
    </source>
</evidence>
<dbReference type="EMBL" id="BKCP01006671">
    <property type="protein sequence ID" value="GER43599.1"/>
    <property type="molecule type" value="Genomic_DNA"/>
</dbReference>
<sequence>MSEEYIRAQERYPYTAFANHVRAINYGNSYFFRPIKMSDRRKVDPFRACEYFNNFLSINFFTVIVVGNIDPATACPLVLKYLLSVGRILRPPKPILNFKRDELNGLPFTFPSTVIREIMRSPMVQAQCSVQLCFPVELKNANMMEDVHLTGLISKLLKTKIVQVLRFKHGQVRS</sequence>
<feature type="domain" description="Peptidase M16 C-terminal" evidence="1">
    <location>
        <begin position="50"/>
        <end position="172"/>
    </location>
</feature>
<dbReference type="OrthoDB" id="10251424at2759"/>
<dbReference type="AlphaFoldDB" id="A0A5A7QE95"/>
<dbReference type="Proteomes" id="UP000325081">
    <property type="component" value="Unassembled WGS sequence"/>
</dbReference>
<comment type="caution">
    <text evidence="2">The sequence shown here is derived from an EMBL/GenBank/DDBJ whole genome shotgun (WGS) entry which is preliminary data.</text>
</comment>
<organism evidence="2 3">
    <name type="scientific">Striga asiatica</name>
    <name type="common">Asiatic witchweed</name>
    <name type="synonym">Buchnera asiatica</name>
    <dbReference type="NCBI Taxonomy" id="4170"/>
    <lineage>
        <taxon>Eukaryota</taxon>
        <taxon>Viridiplantae</taxon>
        <taxon>Streptophyta</taxon>
        <taxon>Embryophyta</taxon>
        <taxon>Tracheophyta</taxon>
        <taxon>Spermatophyta</taxon>
        <taxon>Magnoliopsida</taxon>
        <taxon>eudicotyledons</taxon>
        <taxon>Gunneridae</taxon>
        <taxon>Pentapetalae</taxon>
        <taxon>asterids</taxon>
        <taxon>lamiids</taxon>
        <taxon>Lamiales</taxon>
        <taxon>Orobanchaceae</taxon>
        <taxon>Buchnereae</taxon>
        <taxon>Striga</taxon>
    </lineage>
</organism>
<evidence type="ECO:0000259" key="1">
    <source>
        <dbReference type="Pfam" id="PF05193"/>
    </source>
</evidence>